<dbReference type="NCBIfam" id="TIGR01640">
    <property type="entry name" value="F_box_assoc_1"/>
    <property type="match status" value="1"/>
</dbReference>
<dbReference type="SUPFAM" id="SSF117281">
    <property type="entry name" value="Kelch motif"/>
    <property type="match status" value="1"/>
</dbReference>
<reference evidence="2" key="1">
    <citation type="submission" date="2020-06" db="EMBL/GenBank/DDBJ databases">
        <title>WGS assembly of Ceratodon purpureus strain R40.</title>
        <authorList>
            <person name="Carey S.B."/>
            <person name="Jenkins J."/>
            <person name="Shu S."/>
            <person name="Lovell J.T."/>
            <person name="Sreedasyam A."/>
            <person name="Maumus F."/>
            <person name="Tiley G.P."/>
            <person name="Fernandez-Pozo N."/>
            <person name="Barry K."/>
            <person name="Chen C."/>
            <person name="Wang M."/>
            <person name="Lipzen A."/>
            <person name="Daum C."/>
            <person name="Saski C.A."/>
            <person name="Payton A.C."/>
            <person name="Mcbreen J.C."/>
            <person name="Conrad R.E."/>
            <person name="Kollar L.M."/>
            <person name="Olsson S."/>
            <person name="Huttunen S."/>
            <person name="Landis J.B."/>
            <person name="Wickett N.J."/>
            <person name="Johnson M.G."/>
            <person name="Rensing S.A."/>
            <person name="Grimwood J."/>
            <person name="Schmutz J."/>
            <person name="Mcdaniel S.F."/>
        </authorList>
    </citation>
    <scope>NUCLEOTIDE SEQUENCE</scope>
    <source>
        <strain evidence="2">R40</strain>
    </source>
</reference>
<dbReference type="EMBL" id="CM026431">
    <property type="protein sequence ID" value="KAG0559399.1"/>
    <property type="molecule type" value="Genomic_DNA"/>
</dbReference>
<dbReference type="SUPFAM" id="SSF81383">
    <property type="entry name" value="F-box domain"/>
    <property type="match status" value="1"/>
</dbReference>
<dbReference type="Pfam" id="PF07734">
    <property type="entry name" value="FBA_1"/>
    <property type="match status" value="1"/>
</dbReference>
<dbReference type="AlphaFoldDB" id="A0A8T0GMF6"/>
<dbReference type="InterPro" id="IPR036047">
    <property type="entry name" value="F-box-like_dom_sf"/>
</dbReference>
<dbReference type="Pfam" id="PF00646">
    <property type="entry name" value="F-box"/>
    <property type="match status" value="1"/>
</dbReference>
<feature type="domain" description="F-box" evidence="1">
    <location>
        <begin position="2"/>
        <end position="48"/>
    </location>
</feature>
<dbReference type="PANTHER" id="PTHR31672">
    <property type="entry name" value="BNACNNG10540D PROTEIN"/>
    <property type="match status" value="1"/>
</dbReference>
<dbReference type="InterPro" id="IPR017451">
    <property type="entry name" value="F-box-assoc_interact_dom"/>
</dbReference>
<dbReference type="Gene3D" id="2.120.10.80">
    <property type="entry name" value="Kelch-type beta propeller"/>
    <property type="match status" value="1"/>
</dbReference>
<name>A0A8T0GMF6_CERPU</name>
<dbReference type="PANTHER" id="PTHR31672:SF2">
    <property type="entry name" value="F-BOX DOMAIN-CONTAINING PROTEIN"/>
    <property type="match status" value="1"/>
</dbReference>
<dbReference type="Proteomes" id="UP000822688">
    <property type="component" value="Chromosome 10"/>
</dbReference>
<dbReference type="InterPro" id="IPR050796">
    <property type="entry name" value="SCF_F-box_component"/>
</dbReference>
<keyword evidence="3" id="KW-1185">Reference proteome</keyword>
<gene>
    <name evidence="2" type="ORF">KC19_10G101400</name>
</gene>
<dbReference type="InterPro" id="IPR001810">
    <property type="entry name" value="F-box_dom"/>
</dbReference>
<dbReference type="Gene3D" id="1.20.1280.50">
    <property type="match status" value="1"/>
</dbReference>
<evidence type="ECO:0000313" key="3">
    <source>
        <dbReference type="Proteomes" id="UP000822688"/>
    </source>
</evidence>
<sequence length="386" mass="43731">MATNWDSLPDDVHDRIFNKLEFKDLFRCKTVSKVWKNHIESDDFYRCRGASCPQEGSFAAINYNIKHNTSQCFAYDLHSNSWRLMLPFLNILIPDAHPNFHMYSITGHRSLICAEVSKLPNEAVLVVFNPMTGKKRVLPPLLYPRKPVLIHILVNSATKSYTVVVAGSSSATQVHLSKKVEVFRSTTSKWTEASDIPRPLIKFNKHQRGVCVNGVLHVIARLDGNGNNGVIAFDVENGKWLEDMACVIPFSHNSYRLQLVECDEKVHLYTLTMRQGLFVHSIDVLECANVNGRASTWHWRNVVRVRNHNPRGWRLCANEKLCVSFGDGKLCLFNMMGGEGVVYDTQDGRQVSVLAAPPNNEKGEQLFTSIREPFSLQPCFDIDPMA</sequence>
<dbReference type="InterPro" id="IPR006527">
    <property type="entry name" value="F-box-assoc_dom_typ1"/>
</dbReference>
<evidence type="ECO:0000313" key="2">
    <source>
        <dbReference type="EMBL" id="KAG0559399.1"/>
    </source>
</evidence>
<accession>A0A8T0GMF6</accession>
<protein>
    <recommendedName>
        <fullName evidence="1">F-box domain-containing protein</fullName>
    </recommendedName>
</protein>
<organism evidence="2 3">
    <name type="scientific">Ceratodon purpureus</name>
    <name type="common">Fire moss</name>
    <name type="synonym">Dicranum purpureum</name>
    <dbReference type="NCBI Taxonomy" id="3225"/>
    <lineage>
        <taxon>Eukaryota</taxon>
        <taxon>Viridiplantae</taxon>
        <taxon>Streptophyta</taxon>
        <taxon>Embryophyta</taxon>
        <taxon>Bryophyta</taxon>
        <taxon>Bryophytina</taxon>
        <taxon>Bryopsida</taxon>
        <taxon>Dicranidae</taxon>
        <taxon>Pseudoditrichales</taxon>
        <taxon>Ditrichaceae</taxon>
        <taxon>Ceratodon</taxon>
    </lineage>
</organism>
<dbReference type="SMART" id="SM00256">
    <property type="entry name" value="FBOX"/>
    <property type="match status" value="1"/>
</dbReference>
<dbReference type="PROSITE" id="PS50181">
    <property type="entry name" value="FBOX"/>
    <property type="match status" value="1"/>
</dbReference>
<evidence type="ECO:0000259" key="1">
    <source>
        <dbReference type="PROSITE" id="PS50181"/>
    </source>
</evidence>
<comment type="caution">
    <text evidence="2">The sequence shown here is derived from an EMBL/GenBank/DDBJ whole genome shotgun (WGS) entry which is preliminary data.</text>
</comment>
<proteinExistence type="predicted"/>
<dbReference type="InterPro" id="IPR015915">
    <property type="entry name" value="Kelch-typ_b-propeller"/>
</dbReference>